<sequence length="494" mass="54640">MVYQNLNHYLIFIVFSQLFFLVINGQFIPGSRVGHEGVLVGKRIYFIGGYNTNKGLDPTSDFFYFDFGVGTGSIVDLRSQGVNLPLTTLVGAPPSRFGYTATFVNGVIYYLGGMRQDGNNQLYALFSNIYRYDITTNTWSFKVGTGVVPPTRINHSAVSVDDKICIYGGTHWTSSALQQISILDTTTLIWSTPQLENINTPKLDDNNIPKLVHHSATLLDKFMFVAFGNSTEIYPHTANENYYIFDLGQPKIQWFKFIPDGNIPKTPNSNVTIPPLATSTNIKTIPTTKPTATSSIGNTDQQQSSNNMLTIGLSTGLGVIGLGTVIAFLFLYRRMKKNEITAAGGGEIGHSGGPDTSGVVLQISSNVDKNYPTMNQFESTPQYENSYSQQNYSNPTLIQPQGYYNPGQEFSTLSPREGFAKHSSNYFPGCENFSAVTSKSDDFSALTLKSDGEFGGFFGLKVDRSLALELITNAKFFFFFRLQLSPRNQMSSWL</sequence>
<evidence type="ECO:0000313" key="4">
    <source>
        <dbReference type="Proteomes" id="UP000265703"/>
    </source>
</evidence>
<keyword evidence="2" id="KW-1133">Transmembrane helix</keyword>
<organism evidence="3 4">
    <name type="scientific">Glomus cerebriforme</name>
    <dbReference type="NCBI Taxonomy" id="658196"/>
    <lineage>
        <taxon>Eukaryota</taxon>
        <taxon>Fungi</taxon>
        <taxon>Fungi incertae sedis</taxon>
        <taxon>Mucoromycota</taxon>
        <taxon>Glomeromycotina</taxon>
        <taxon>Glomeromycetes</taxon>
        <taxon>Glomerales</taxon>
        <taxon>Glomeraceae</taxon>
        <taxon>Glomus</taxon>
    </lineage>
</organism>
<evidence type="ECO:0000313" key="3">
    <source>
        <dbReference type="EMBL" id="RIA90109.1"/>
    </source>
</evidence>
<feature type="region of interest" description="Disordered" evidence="1">
    <location>
        <begin position="282"/>
        <end position="303"/>
    </location>
</feature>
<accession>A0A397SYK7</accession>
<dbReference type="PANTHER" id="PTHR23244">
    <property type="entry name" value="KELCH REPEAT DOMAIN"/>
    <property type="match status" value="1"/>
</dbReference>
<protein>
    <recommendedName>
        <fullName evidence="5">Galactose oxidase</fullName>
    </recommendedName>
</protein>
<dbReference type="AlphaFoldDB" id="A0A397SYK7"/>
<gene>
    <name evidence="3" type="ORF">C1645_805914</name>
</gene>
<keyword evidence="2" id="KW-0472">Membrane</keyword>
<name>A0A397SYK7_9GLOM</name>
<dbReference type="EMBL" id="QKYT01000191">
    <property type="protein sequence ID" value="RIA90109.1"/>
    <property type="molecule type" value="Genomic_DNA"/>
</dbReference>
<dbReference type="PANTHER" id="PTHR23244:SF456">
    <property type="entry name" value="MULTIPLE EPIDERMAL GROWTH FACTOR-LIKE DOMAINS PROTEIN 8"/>
    <property type="match status" value="1"/>
</dbReference>
<dbReference type="InterPro" id="IPR015915">
    <property type="entry name" value="Kelch-typ_b-propeller"/>
</dbReference>
<proteinExistence type="predicted"/>
<feature type="transmembrane region" description="Helical" evidence="2">
    <location>
        <begin position="308"/>
        <end position="332"/>
    </location>
</feature>
<feature type="compositionally biased region" description="Low complexity" evidence="1">
    <location>
        <begin position="282"/>
        <end position="294"/>
    </location>
</feature>
<keyword evidence="2" id="KW-0812">Transmembrane</keyword>
<dbReference type="Proteomes" id="UP000265703">
    <property type="component" value="Unassembled WGS sequence"/>
</dbReference>
<keyword evidence="4" id="KW-1185">Reference proteome</keyword>
<dbReference type="OrthoDB" id="2363659at2759"/>
<dbReference type="SUPFAM" id="SSF117281">
    <property type="entry name" value="Kelch motif"/>
    <property type="match status" value="1"/>
</dbReference>
<comment type="caution">
    <text evidence="3">The sequence shown here is derived from an EMBL/GenBank/DDBJ whole genome shotgun (WGS) entry which is preliminary data.</text>
</comment>
<reference evidence="3 4" key="1">
    <citation type="submission" date="2018-06" db="EMBL/GenBank/DDBJ databases">
        <title>Comparative genomics reveals the genomic features of Rhizophagus irregularis, R. cerebriforme, R. diaphanum and Gigaspora rosea, and their symbiotic lifestyle signature.</title>
        <authorList>
            <person name="Morin E."/>
            <person name="San Clemente H."/>
            <person name="Chen E.C.H."/>
            <person name="De La Providencia I."/>
            <person name="Hainaut M."/>
            <person name="Kuo A."/>
            <person name="Kohler A."/>
            <person name="Murat C."/>
            <person name="Tang N."/>
            <person name="Roy S."/>
            <person name="Loubradou J."/>
            <person name="Henrissat B."/>
            <person name="Grigoriev I.V."/>
            <person name="Corradi N."/>
            <person name="Roux C."/>
            <person name="Martin F.M."/>
        </authorList>
    </citation>
    <scope>NUCLEOTIDE SEQUENCE [LARGE SCALE GENOMIC DNA]</scope>
    <source>
        <strain evidence="3 4">DAOM 227022</strain>
    </source>
</reference>
<evidence type="ECO:0000256" key="1">
    <source>
        <dbReference type="SAM" id="MobiDB-lite"/>
    </source>
</evidence>
<dbReference type="Gene3D" id="2.120.10.80">
    <property type="entry name" value="Kelch-type beta propeller"/>
    <property type="match status" value="1"/>
</dbReference>
<evidence type="ECO:0000256" key="2">
    <source>
        <dbReference type="SAM" id="Phobius"/>
    </source>
</evidence>
<dbReference type="Pfam" id="PF24681">
    <property type="entry name" value="Kelch_KLHDC2_KLHL20_DRC7"/>
    <property type="match status" value="1"/>
</dbReference>
<evidence type="ECO:0008006" key="5">
    <source>
        <dbReference type="Google" id="ProtNLM"/>
    </source>
</evidence>